<gene>
    <name evidence="1" type="ORF">KK1_016305</name>
</gene>
<evidence type="ECO:0008006" key="3">
    <source>
        <dbReference type="Google" id="ProtNLM"/>
    </source>
</evidence>
<proteinExistence type="predicted"/>
<evidence type="ECO:0000313" key="1">
    <source>
        <dbReference type="EMBL" id="KYP61794.1"/>
    </source>
</evidence>
<organism evidence="1 2">
    <name type="scientific">Cajanus cajan</name>
    <name type="common">Pigeon pea</name>
    <name type="synonym">Cajanus indicus</name>
    <dbReference type="NCBI Taxonomy" id="3821"/>
    <lineage>
        <taxon>Eukaryota</taxon>
        <taxon>Viridiplantae</taxon>
        <taxon>Streptophyta</taxon>
        <taxon>Embryophyta</taxon>
        <taxon>Tracheophyta</taxon>
        <taxon>Spermatophyta</taxon>
        <taxon>Magnoliopsida</taxon>
        <taxon>eudicotyledons</taxon>
        <taxon>Gunneridae</taxon>
        <taxon>Pentapetalae</taxon>
        <taxon>rosids</taxon>
        <taxon>fabids</taxon>
        <taxon>Fabales</taxon>
        <taxon>Fabaceae</taxon>
        <taxon>Papilionoideae</taxon>
        <taxon>50 kb inversion clade</taxon>
        <taxon>NPAAA clade</taxon>
        <taxon>indigoferoid/millettioid clade</taxon>
        <taxon>Phaseoleae</taxon>
        <taxon>Cajanus</taxon>
    </lineage>
</organism>
<dbReference type="AlphaFoldDB" id="A0A151T419"/>
<dbReference type="Gramene" id="C.cajan_15841.t">
    <property type="protein sequence ID" value="C.cajan_15841.t.cds1"/>
    <property type="gene ID" value="C.cajan_15841"/>
</dbReference>
<keyword evidence="2" id="KW-1185">Reference proteome</keyword>
<dbReference type="EMBL" id="CM003610">
    <property type="protein sequence ID" value="KYP61794.1"/>
    <property type="molecule type" value="Genomic_DNA"/>
</dbReference>
<name>A0A151T419_CAJCA</name>
<dbReference type="Proteomes" id="UP000075243">
    <property type="component" value="Chromosome 8"/>
</dbReference>
<evidence type="ECO:0000313" key="2">
    <source>
        <dbReference type="Proteomes" id="UP000075243"/>
    </source>
</evidence>
<protein>
    <recommendedName>
        <fullName evidence="3">Reverse transcriptase domain-containing protein</fullName>
    </recommendedName>
</protein>
<dbReference type="OMA" id="CPQGIED"/>
<feature type="non-terminal residue" evidence="1">
    <location>
        <position position="1"/>
    </location>
</feature>
<accession>A0A151T419</accession>
<reference evidence="1 2" key="1">
    <citation type="journal article" date="2012" name="Nat. Biotechnol.">
        <title>Draft genome sequence of pigeonpea (Cajanus cajan), an orphan legume crop of resource-poor farmers.</title>
        <authorList>
            <person name="Varshney R.K."/>
            <person name="Chen W."/>
            <person name="Li Y."/>
            <person name="Bharti A.K."/>
            <person name="Saxena R.K."/>
            <person name="Schlueter J.A."/>
            <person name="Donoghue M.T."/>
            <person name="Azam S."/>
            <person name="Fan G."/>
            <person name="Whaley A.M."/>
            <person name="Farmer A.D."/>
            <person name="Sheridan J."/>
            <person name="Iwata A."/>
            <person name="Tuteja R."/>
            <person name="Penmetsa R.V."/>
            <person name="Wu W."/>
            <person name="Upadhyaya H.D."/>
            <person name="Yang S.P."/>
            <person name="Shah T."/>
            <person name="Saxena K.B."/>
            <person name="Michael T."/>
            <person name="McCombie W.R."/>
            <person name="Yang B."/>
            <person name="Zhang G."/>
            <person name="Yang H."/>
            <person name="Wang J."/>
            <person name="Spillane C."/>
            <person name="Cook D.R."/>
            <person name="May G.D."/>
            <person name="Xu X."/>
            <person name="Jackson S.A."/>
        </authorList>
    </citation>
    <scope>NUCLEOTIDE SEQUENCE [LARGE SCALE GENOMIC DNA]</scope>
    <source>
        <strain evidence="2">cv. Asha</strain>
    </source>
</reference>
<sequence length="74" mass="8671">DFHSNGRLVRGLNNSFIVLVLKKDCPQGIEDFRPISFIGCLYKVLSKILANRLRMVIVSVILLKEDKLTRWWRK</sequence>